<accession>A0AA95NJA8</accession>
<sequence>MTELLLIRHGETDWNRRQCFQGQIDVPLNAHGLAQAERLAARLRAEPIQALVASDLSRALQTAAPLAHALGLQTERQAALREQGFGILEGMSFDDIRRAHPEEFAQWARHEPDYALPGGAESRQHFFQRVIAALGQLAVAHPRQTLAVVTHGGVLDMVWRHAQALPLHGPRECAIPNTGINRVRVRLDDAGAARFEILGWADAAHLEGLADQGLAAVSAR</sequence>
<dbReference type="PANTHER" id="PTHR48100">
    <property type="entry name" value="BROAD-SPECIFICITY PHOSPHATASE YOR283W-RELATED"/>
    <property type="match status" value="1"/>
</dbReference>
<feature type="binding site" evidence="2">
    <location>
        <begin position="8"/>
        <end position="15"/>
    </location>
    <ligand>
        <name>substrate</name>
    </ligand>
</feature>
<dbReference type="Gene3D" id="3.40.50.1240">
    <property type="entry name" value="Phosphoglycerate mutase-like"/>
    <property type="match status" value="1"/>
</dbReference>
<feature type="active site" description="Proton donor/acceptor" evidence="1">
    <location>
        <position position="82"/>
    </location>
</feature>
<dbReference type="AlphaFoldDB" id="A0AA95NJA8"/>
<dbReference type="EMBL" id="CP116346">
    <property type="protein sequence ID" value="WIT13694.1"/>
    <property type="molecule type" value="Genomic_DNA"/>
</dbReference>
<feature type="binding site" evidence="2">
    <location>
        <position position="58"/>
    </location>
    <ligand>
        <name>substrate</name>
    </ligand>
</feature>
<dbReference type="PANTHER" id="PTHR48100:SF44">
    <property type="entry name" value="PHOSPHATASE C1620.13-RELATED"/>
    <property type="match status" value="1"/>
</dbReference>
<dbReference type="CDD" id="cd07067">
    <property type="entry name" value="HP_PGM_like"/>
    <property type="match status" value="1"/>
</dbReference>
<organism evidence="3 4">
    <name type="scientific">Paucibacter sediminis</name>
    <dbReference type="NCBI Taxonomy" id="3019553"/>
    <lineage>
        <taxon>Bacteria</taxon>
        <taxon>Pseudomonadati</taxon>
        <taxon>Pseudomonadota</taxon>
        <taxon>Betaproteobacteria</taxon>
        <taxon>Burkholderiales</taxon>
        <taxon>Sphaerotilaceae</taxon>
        <taxon>Roseateles</taxon>
    </lineage>
</organism>
<dbReference type="Proteomes" id="UP001177769">
    <property type="component" value="Chromosome"/>
</dbReference>
<gene>
    <name evidence="3" type="ORF">PFX98_08760</name>
</gene>
<dbReference type="SUPFAM" id="SSF53254">
    <property type="entry name" value="Phosphoglycerate mutase-like"/>
    <property type="match status" value="1"/>
</dbReference>
<protein>
    <submittedName>
        <fullName evidence="3">Histidine phosphatase family protein</fullName>
    </submittedName>
</protein>
<evidence type="ECO:0000256" key="1">
    <source>
        <dbReference type="PIRSR" id="PIRSR613078-1"/>
    </source>
</evidence>
<evidence type="ECO:0000256" key="2">
    <source>
        <dbReference type="PIRSR" id="PIRSR613078-2"/>
    </source>
</evidence>
<dbReference type="Pfam" id="PF00300">
    <property type="entry name" value="His_Phos_1"/>
    <property type="match status" value="1"/>
</dbReference>
<dbReference type="PROSITE" id="PS00175">
    <property type="entry name" value="PG_MUTASE"/>
    <property type="match status" value="1"/>
</dbReference>
<dbReference type="InterPro" id="IPR050275">
    <property type="entry name" value="PGM_Phosphatase"/>
</dbReference>
<dbReference type="GO" id="GO:0016791">
    <property type="term" value="F:phosphatase activity"/>
    <property type="evidence" value="ECO:0007669"/>
    <property type="project" value="TreeGrafter"/>
</dbReference>
<keyword evidence="4" id="KW-1185">Reference proteome</keyword>
<dbReference type="RefSeq" id="WP_285234814.1">
    <property type="nucleotide sequence ID" value="NZ_CP116346.1"/>
</dbReference>
<reference evidence="3" key="1">
    <citation type="submission" date="2023-01" db="EMBL/GenBank/DDBJ databases">
        <title>Whole genome sequence of Paucibacter sp. S2-9 isolated from pond sediment.</title>
        <authorList>
            <person name="Jung J.Y."/>
        </authorList>
    </citation>
    <scope>NUCLEOTIDE SEQUENCE</scope>
    <source>
        <strain evidence="3">S2-9</strain>
    </source>
</reference>
<dbReference type="SMART" id="SM00855">
    <property type="entry name" value="PGAM"/>
    <property type="match status" value="1"/>
</dbReference>
<dbReference type="InterPro" id="IPR013078">
    <property type="entry name" value="His_Pase_superF_clade-1"/>
</dbReference>
<dbReference type="KEGG" id="pais:PFX98_08760"/>
<proteinExistence type="predicted"/>
<feature type="active site" description="Tele-phosphohistidine intermediate" evidence="1">
    <location>
        <position position="9"/>
    </location>
</feature>
<dbReference type="InterPro" id="IPR001345">
    <property type="entry name" value="PG/BPGM_mutase_AS"/>
</dbReference>
<name>A0AA95NJA8_9BURK</name>
<dbReference type="GO" id="GO:0005829">
    <property type="term" value="C:cytosol"/>
    <property type="evidence" value="ECO:0007669"/>
    <property type="project" value="TreeGrafter"/>
</dbReference>
<evidence type="ECO:0000313" key="3">
    <source>
        <dbReference type="EMBL" id="WIT13694.1"/>
    </source>
</evidence>
<dbReference type="InterPro" id="IPR029033">
    <property type="entry name" value="His_PPase_superfam"/>
</dbReference>
<evidence type="ECO:0000313" key="4">
    <source>
        <dbReference type="Proteomes" id="UP001177769"/>
    </source>
</evidence>